<dbReference type="AlphaFoldDB" id="Q24F56"/>
<evidence type="ECO:0000256" key="1">
    <source>
        <dbReference type="SAM" id="Coils"/>
    </source>
</evidence>
<keyword evidence="3" id="KW-0472">Membrane</keyword>
<dbReference type="SUPFAM" id="SSF103190">
    <property type="entry name" value="Sensory domain-like"/>
    <property type="match status" value="1"/>
</dbReference>
<feature type="compositionally biased region" description="Acidic residues" evidence="2">
    <location>
        <begin position="723"/>
        <end position="737"/>
    </location>
</feature>
<keyword evidence="5" id="KW-1185">Reference proteome</keyword>
<dbReference type="EMBL" id="GG662295">
    <property type="protein sequence ID" value="EAS06419.1"/>
    <property type="molecule type" value="Genomic_DNA"/>
</dbReference>
<name>Q24F56_TETTS</name>
<dbReference type="Proteomes" id="UP000009168">
    <property type="component" value="Unassembled WGS sequence"/>
</dbReference>
<dbReference type="GeneID" id="7827980"/>
<dbReference type="Gene3D" id="6.10.340.10">
    <property type="match status" value="1"/>
</dbReference>
<dbReference type="InParanoid" id="Q24F56"/>
<dbReference type="Gene3D" id="3.30.450.20">
    <property type="entry name" value="PAS domain"/>
    <property type="match status" value="1"/>
</dbReference>
<accession>Q24F56</accession>
<evidence type="ECO:0000313" key="4">
    <source>
        <dbReference type="EMBL" id="EAS06419.1"/>
    </source>
</evidence>
<feature type="coiled-coil region" evidence="1">
    <location>
        <begin position="597"/>
        <end position="628"/>
    </location>
</feature>
<dbReference type="Pfam" id="PF22673">
    <property type="entry name" value="MCP-like_PDC_1"/>
    <property type="match status" value="1"/>
</dbReference>
<evidence type="ECO:0000256" key="3">
    <source>
        <dbReference type="SAM" id="Phobius"/>
    </source>
</evidence>
<feature type="compositionally biased region" description="Acidic residues" evidence="2">
    <location>
        <begin position="1"/>
        <end position="12"/>
    </location>
</feature>
<sequence length="798" mass="93333">MDQEFQDDDDQEQQSQQAESGSNLNDASMNQEDETNINNQLEISKDKKQMKRICLIPIYKEWKSERQIFQAFCMLQIAILCVFCGIILGHMYIATYLIDQSALQEAQASIQNTLSNQIQTAQNLYIGIFNRNFVSLSSITKIFLSSLQLDDSFYDESFSTFPLIGPNRYISIKQAVPSQTQYDLYLSQQYYSKNQISLDYISYFSLSNSKDWTVLSPQAQKYLQGADILNYYLKNLVYYKGSQIRIQQLYLSFGNDLQVFYPAGACAQLLQKNGQHIDITQRKWYLASQNAFQSSNLATYQVTGPYQDLVTNLPIVTVSIPIVTKDGKMIGVIGIDIFCYELDQVLPPQSELYQSSKFYLANISDGSILNDPAKILANDPFNSGQSFYHVSNQQYTNITDQNWQQIQNQNYSVNSYFEFMDANNNQLIVYRQFVSNKNFSPNQLVFFIIITDRDGFEEYYSIQSNLQSSFQKKQYYLIITECSVVVFCILLSIYFVKSIVAPLQELADCTKEFTNQEKKNNNSSEIKKKKQFEDIKTTDRAIDSLIQAFKKLIKDLSGFKKGTRRENHQQSEDIIEYPRSDYNDTGFCRFTRFLFNYEEFQERLNYYVEQLQKLLNMKKTKEEEFQETEYYDSSQNESQYLNQENLFYKIEATFFNFIEVVLDRLLYIINEQIHKGHIPQLAKEDIDLLQQISVFCNLINICSKNLIIYDKFRSQQSSQNGGDYDDQDNDPIQEDDISNMPDENLIIYDRKSTIKRFDEVTYKFKRIEQLNIQLVKKKLEKKNTQFLNEILPKSIMID</sequence>
<protein>
    <submittedName>
        <fullName evidence="4">Cache domain protein</fullName>
    </submittedName>
</protein>
<keyword evidence="3" id="KW-1133">Transmembrane helix</keyword>
<organism evidence="4 5">
    <name type="scientific">Tetrahymena thermophila (strain SB210)</name>
    <dbReference type="NCBI Taxonomy" id="312017"/>
    <lineage>
        <taxon>Eukaryota</taxon>
        <taxon>Sar</taxon>
        <taxon>Alveolata</taxon>
        <taxon>Ciliophora</taxon>
        <taxon>Intramacronucleata</taxon>
        <taxon>Oligohymenophorea</taxon>
        <taxon>Hymenostomatida</taxon>
        <taxon>Tetrahymenina</taxon>
        <taxon>Tetrahymenidae</taxon>
        <taxon>Tetrahymena</taxon>
    </lineage>
</organism>
<evidence type="ECO:0000313" key="5">
    <source>
        <dbReference type="Proteomes" id="UP000009168"/>
    </source>
</evidence>
<dbReference type="eggNOG" id="ENOG502T1AU">
    <property type="taxonomic scope" value="Eukaryota"/>
</dbReference>
<feature type="transmembrane region" description="Helical" evidence="3">
    <location>
        <begin position="68"/>
        <end position="93"/>
    </location>
</feature>
<dbReference type="OrthoDB" id="306482at2759"/>
<dbReference type="KEGG" id="tet:TTHERM_01129690"/>
<gene>
    <name evidence="4" type="ORF">TTHERM_01129690</name>
</gene>
<reference evidence="5" key="1">
    <citation type="journal article" date="2006" name="PLoS Biol.">
        <title>Macronuclear genome sequence of the ciliate Tetrahymena thermophila, a model eukaryote.</title>
        <authorList>
            <person name="Eisen J.A."/>
            <person name="Coyne R.S."/>
            <person name="Wu M."/>
            <person name="Wu D."/>
            <person name="Thiagarajan M."/>
            <person name="Wortman J.R."/>
            <person name="Badger J.H."/>
            <person name="Ren Q."/>
            <person name="Amedeo P."/>
            <person name="Jones K.M."/>
            <person name="Tallon L.J."/>
            <person name="Delcher A.L."/>
            <person name="Salzberg S.L."/>
            <person name="Silva J.C."/>
            <person name="Haas B.J."/>
            <person name="Majoros W.H."/>
            <person name="Farzad M."/>
            <person name="Carlton J.M."/>
            <person name="Smith R.K. Jr."/>
            <person name="Garg J."/>
            <person name="Pearlman R.E."/>
            <person name="Karrer K.M."/>
            <person name="Sun L."/>
            <person name="Manning G."/>
            <person name="Elde N.C."/>
            <person name="Turkewitz A.P."/>
            <person name="Asai D.J."/>
            <person name="Wilkes D.E."/>
            <person name="Wang Y."/>
            <person name="Cai H."/>
            <person name="Collins K."/>
            <person name="Stewart B.A."/>
            <person name="Lee S.R."/>
            <person name="Wilamowska K."/>
            <person name="Weinberg Z."/>
            <person name="Ruzzo W.L."/>
            <person name="Wloga D."/>
            <person name="Gaertig J."/>
            <person name="Frankel J."/>
            <person name="Tsao C.-C."/>
            <person name="Gorovsky M.A."/>
            <person name="Keeling P.J."/>
            <person name="Waller R.F."/>
            <person name="Patron N.J."/>
            <person name="Cherry J.M."/>
            <person name="Stover N.A."/>
            <person name="Krieger C.J."/>
            <person name="del Toro C."/>
            <person name="Ryder H.F."/>
            <person name="Williamson S.C."/>
            <person name="Barbeau R.A."/>
            <person name="Hamilton E.P."/>
            <person name="Orias E."/>
        </authorList>
    </citation>
    <scope>NUCLEOTIDE SEQUENCE [LARGE SCALE GENOMIC DNA]</scope>
    <source>
        <strain evidence="5">SB210</strain>
    </source>
</reference>
<feature type="compositionally biased region" description="Polar residues" evidence="2">
    <location>
        <begin position="18"/>
        <end position="31"/>
    </location>
</feature>
<dbReference type="CDD" id="cd18773">
    <property type="entry name" value="PDC1_HK_sensor"/>
    <property type="match status" value="1"/>
</dbReference>
<proteinExistence type="predicted"/>
<dbReference type="RefSeq" id="XP_001026664.1">
    <property type="nucleotide sequence ID" value="XM_001026664.3"/>
</dbReference>
<dbReference type="HOGENOM" id="CLU_352534_0_0_1"/>
<keyword evidence="3" id="KW-0812">Transmembrane</keyword>
<feature type="region of interest" description="Disordered" evidence="2">
    <location>
        <begin position="1"/>
        <end position="31"/>
    </location>
</feature>
<feature type="region of interest" description="Disordered" evidence="2">
    <location>
        <begin position="718"/>
        <end position="737"/>
    </location>
</feature>
<keyword evidence="1" id="KW-0175">Coiled coil</keyword>
<evidence type="ECO:0000256" key="2">
    <source>
        <dbReference type="SAM" id="MobiDB-lite"/>
    </source>
</evidence>
<dbReference type="InterPro" id="IPR029151">
    <property type="entry name" value="Sensor-like_sf"/>
</dbReference>